<keyword evidence="4" id="KW-0808">Transferase</keyword>
<dbReference type="InterPro" id="IPR001296">
    <property type="entry name" value="Glyco_trans_1"/>
</dbReference>
<dbReference type="Pfam" id="PF08323">
    <property type="entry name" value="Glyco_transf_5"/>
    <property type="match status" value="1"/>
</dbReference>
<comment type="catalytic activity">
    <reaction evidence="1">
        <text>[(1-&gt;4)-alpha-D-glucosyl](n) + ADP-alpha-D-glucose = [(1-&gt;4)-alpha-D-glucosyl](n+1) + ADP + H(+)</text>
        <dbReference type="Rhea" id="RHEA:18189"/>
        <dbReference type="Rhea" id="RHEA-COMP:9584"/>
        <dbReference type="Rhea" id="RHEA-COMP:9587"/>
        <dbReference type="ChEBI" id="CHEBI:15378"/>
        <dbReference type="ChEBI" id="CHEBI:15444"/>
        <dbReference type="ChEBI" id="CHEBI:57498"/>
        <dbReference type="ChEBI" id="CHEBI:456216"/>
        <dbReference type="EC" id="2.4.1.21"/>
    </reaction>
</comment>
<dbReference type="Gene3D" id="3.40.50.2000">
    <property type="entry name" value="Glycogen Phosphorylase B"/>
    <property type="match status" value="2"/>
</dbReference>
<comment type="caution">
    <text evidence="7">The sequence shown here is derived from an EMBL/GenBank/DDBJ whole genome shotgun (WGS) entry which is preliminary data.</text>
</comment>
<dbReference type="SUPFAM" id="SSF53756">
    <property type="entry name" value="UDP-Glycosyltransferase/glycogen phosphorylase"/>
    <property type="match status" value="1"/>
</dbReference>
<keyword evidence="3" id="KW-0328">Glycosyltransferase</keyword>
<name>A0ABT0KMK3_9GAMM</name>
<proteinExistence type="predicted"/>
<evidence type="ECO:0000259" key="5">
    <source>
        <dbReference type="Pfam" id="PF00534"/>
    </source>
</evidence>
<evidence type="ECO:0000256" key="4">
    <source>
        <dbReference type="ARBA" id="ARBA00022679"/>
    </source>
</evidence>
<keyword evidence="8" id="KW-1185">Reference proteome</keyword>
<accession>A0ABT0KMK3</accession>
<reference evidence="7 8" key="1">
    <citation type="submission" date="2022-01" db="EMBL/GenBank/DDBJ databases">
        <title>Whole genome-based taxonomy of the Shewanellaceae.</title>
        <authorList>
            <person name="Martin-Rodriguez A.J."/>
        </authorList>
    </citation>
    <scope>NUCLEOTIDE SEQUENCE [LARGE SCALE GENOMIC DNA]</scope>
    <source>
        <strain evidence="7 8">DSM 24955</strain>
    </source>
</reference>
<evidence type="ECO:0000256" key="2">
    <source>
        <dbReference type="ARBA" id="ARBA00012588"/>
    </source>
</evidence>
<evidence type="ECO:0000256" key="3">
    <source>
        <dbReference type="ARBA" id="ARBA00022676"/>
    </source>
</evidence>
<dbReference type="EMBL" id="JAKIKU010000003">
    <property type="protein sequence ID" value="MCL1045085.1"/>
    <property type="molecule type" value="Genomic_DNA"/>
</dbReference>
<dbReference type="InterPro" id="IPR013534">
    <property type="entry name" value="Starch_synth_cat_dom"/>
</dbReference>
<dbReference type="Proteomes" id="UP001202134">
    <property type="component" value="Unassembled WGS sequence"/>
</dbReference>
<gene>
    <name evidence="7" type="ORF">L2737_07035</name>
</gene>
<dbReference type="PANTHER" id="PTHR45825">
    <property type="entry name" value="GRANULE-BOUND STARCH SYNTHASE 1, CHLOROPLASTIC/AMYLOPLASTIC"/>
    <property type="match status" value="1"/>
</dbReference>
<sequence>MKKVLMIAAENDAIKGAKVGGMADVIRDLPPALAIVDVCVDVAMPNYGFIANDNNAEFIAKVVVKFGANLETIDVYKMPAPFLTATGLQDKSTQDTSSKGKSIELTSSVYLFDHHLFNSPDNQVYTEGAPDRPFAEDATKFALFNLVVAQAYIDAVIAPVDILHMHDWHAGMLVMLRAFASEYAALKALPCVFSIHNLALQGIRPIREDVSSFTAWFPELTMKLTQAQKTQISDPRYPHCINPMKMGIELSDKVHLVSPTYANEVLMASDHQNGFFGGEGLEDSLLDKHHRGDVVGILNGCIYETQATHDQVTNETQATNNQVTHDQVRKVSQVSTVSKVAKYIKPVSSKQISQVFEHSQQAVIKWLGKSEYVKAVDQIALTRLQMLMVKQSKPSLACDFLMTSVGRLTDQKVLLLRQTNGNSGSILQSVLQRLKQAKPKAIFILLGSGDKQIAVEFQKVAANNDNFVFLNGYDDSLSTSLYQYGELFMMPSSFEPCGISQLLAMKHGQVCIAHGVGGLRDTIVDKHNGWLFEGNNLQHQAQQLLLVLEQALTMHNDNPDEYLAMRQSASDVRFTWHKVAQEYLEKLYCD</sequence>
<feature type="domain" description="Starch synthase catalytic" evidence="6">
    <location>
        <begin position="3"/>
        <end position="283"/>
    </location>
</feature>
<evidence type="ECO:0000256" key="1">
    <source>
        <dbReference type="ARBA" id="ARBA00001478"/>
    </source>
</evidence>
<evidence type="ECO:0000259" key="6">
    <source>
        <dbReference type="Pfam" id="PF08323"/>
    </source>
</evidence>
<dbReference type="EC" id="2.4.1.21" evidence="2"/>
<evidence type="ECO:0000313" key="7">
    <source>
        <dbReference type="EMBL" id="MCL1045085.1"/>
    </source>
</evidence>
<dbReference type="Pfam" id="PF00534">
    <property type="entry name" value="Glycos_transf_1"/>
    <property type="match status" value="1"/>
</dbReference>
<dbReference type="PANTHER" id="PTHR45825:SF11">
    <property type="entry name" value="ALPHA AMYLASE DOMAIN-CONTAINING PROTEIN"/>
    <property type="match status" value="1"/>
</dbReference>
<protein>
    <recommendedName>
        <fullName evidence="2">starch synthase</fullName>
        <ecNumber evidence="2">2.4.1.21</ecNumber>
    </recommendedName>
</protein>
<feature type="domain" description="Glycosyl transferase family 1" evidence="5">
    <location>
        <begin position="430"/>
        <end position="551"/>
    </location>
</feature>
<organism evidence="7 8">
    <name type="scientific">Shewanella electrodiphila</name>
    <dbReference type="NCBI Taxonomy" id="934143"/>
    <lineage>
        <taxon>Bacteria</taxon>
        <taxon>Pseudomonadati</taxon>
        <taxon>Pseudomonadota</taxon>
        <taxon>Gammaproteobacteria</taxon>
        <taxon>Alteromonadales</taxon>
        <taxon>Shewanellaceae</taxon>
        <taxon>Shewanella</taxon>
    </lineage>
</organism>
<evidence type="ECO:0000313" key="8">
    <source>
        <dbReference type="Proteomes" id="UP001202134"/>
    </source>
</evidence>